<comment type="similarity">
    <text evidence="1">Belongs to the Mu gp47/PBSX XkdT family.</text>
</comment>
<dbReference type="Pfam" id="PF04865">
    <property type="entry name" value="Baseplate_J"/>
    <property type="match status" value="1"/>
</dbReference>
<evidence type="ECO:0000313" key="5">
    <source>
        <dbReference type="EMBL" id="SHJ22947.1"/>
    </source>
</evidence>
<dbReference type="EMBL" id="FQZD01000014">
    <property type="protein sequence ID" value="SHJ22947.1"/>
    <property type="molecule type" value="Genomic_DNA"/>
</dbReference>
<evidence type="ECO:0000313" key="6">
    <source>
        <dbReference type="Proteomes" id="UP000322917"/>
    </source>
</evidence>
<dbReference type="PANTHER" id="PTHR37829">
    <property type="entry name" value="PHAGE-LIKE ELEMENT PBSX PROTEIN XKDT"/>
    <property type="match status" value="1"/>
</dbReference>
<accession>A0A1M6HLA9</accession>
<name>A0A1M6HLA9_9FIRM</name>
<dbReference type="PANTHER" id="PTHR37829:SF3">
    <property type="entry name" value="PROTEIN JAYE-RELATED"/>
    <property type="match status" value="1"/>
</dbReference>
<dbReference type="Pfam" id="PF26079">
    <property type="entry name" value="Baseplate_J_C"/>
    <property type="match status" value="1"/>
</dbReference>
<sequence length="377" mass="39503">MSDPDYLKDADTQEAAIRGRMLAKVTDTVDKSEGSYVWDSLSPVAIEMVFIRMALQKALKLGFAQTVDAENIDYLVMRAEEHGVYRKAATYATGSIHITGKPKTVVPSGLKLATEADADLGIKSIFFLTTESITIPDGGETDIPIKALAAGAAGDVSAGSIVLLATARKNVYSLTNPAATTGGTDDESLESLLSRYLEKVRNPGTSGNKADYKQWATSVNGVGEAHVIPLWNGEGTVKVVVLGADKKPAAVDIVAAVQAYINETAATGDRMAPIGATVTVVPASTVSMNLEATIVMNTSAGVALSAIQESLAAALEAYLSKMAFQTSTIRYSRIGAIILDQTGVVDYSSLTINGQTGNLALKEDEVAIVGTVTLHAE</sequence>
<gene>
    <name evidence="5" type="ORF">SAMN02745170_02022</name>
</gene>
<dbReference type="InterPro" id="IPR058531">
    <property type="entry name" value="Baseplate_J_M"/>
</dbReference>
<evidence type="ECO:0000259" key="3">
    <source>
        <dbReference type="Pfam" id="PF26078"/>
    </source>
</evidence>
<dbReference type="Pfam" id="PF26078">
    <property type="entry name" value="Baseplate_J_M"/>
    <property type="match status" value="1"/>
</dbReference>
<dbReference type="AlphaFoldDB" id="A0A1M6HLA9"/>
<evidence type="ECO:0000259" key="4">
    <source>
        <dbReference type="Pfam" id="PF26079"/>
    </source>
</evidence>
<dbReference type="InterPro" id="IPR006949">
    <property type="entry name" value="Barrel_Baseplate_J-like"/>
</dbReference>
<keyword evidence="6" id="KW-1185">Reference proteome</keyword>
<proteinExistence type="inferred from homology"/>
<evidence type="ECO:0000259" key="2">
    <source>
        <dbReference type="Pfam" id="PF04865"/>
    </source>
</evidence>
<feature type="domain" description="Baseplate J-like C-terminal" evidence="4">
    <location>
        <begin position="291"/>
        <end position="374"/>
    </location>
</feature>
<protein>
    <submittedName>
        <fullName evidence="5">Uncharacterized phage protein gp47/JayE</fullName>
    </submittedName>
</protein>
<dbReference type="InterPro" id="IPR052399">
    <property type="entry name" value="Phage_Baseplate_Assmbl_Protein"/>
</dbReference>
<evidence type="ECO:0000256" key="1">
    <source>
        <dbReference type="ARBA" id="ARBA00038087"/>
    </source>
</evidence>
<organism evidence="5 6">
    <name type="scientific">Propionispora hippei DSM 15287</name>
    <dbReference type="NCBI Taxonomy" id="1123003"/>
    <lineage>
        <taxon>Bacteria</taxon>
        <taxon>Bacillati</taxon>
        <taxon>Bacillota</taxon>
        <taxon>Negativicutes</taxon>
        <taxon>Selenomonadales</taxon>
        <taxon>Sporomusaceae</taxon>
        <taxon>Propionispora</taxon>
    </lineage>
</organism>
<feature type="domain" description="Baseplate J-like central" evidence="3">
    <location>
        <begin position="205"/>
        <end position="282"/>
    </location>
</feature>
<feature type="domain" description="Baseplate protein J-like barrel" evidence="2">
    <location>
        <begin position="96"/>
        <end position="183"/>
    </location>
</feature>
<reference evidence="5 6" key="1">
    <citation type="submission" date="2016-11" db="EMBL/GenBank/DDBJ databases">
        <authorList>
            <person name="Varghese N."/>
            <person name="Submissions S."/>
        </authorList>
    </citation>
    <scope>NUCLEOTIDE SEQUENCE [LARGE SCALE GENOMIC DNA]</scope>
    <source>
        <strain evidence="5 6">DSM 15287</strain>
    </source>
</reference>
<dbReference type="InterPro" id="IPR058530">
    <property type="entry name" value="Baseplate_J-like_C"/>
</dbReference>
<dbReference type="Proteomes" id="UP000322917">
    <property type="component" value="Unassembled WGS sequence"/>
</dbReference>